<reference evidence="2" key="1">
    <citation type="submission" date="2022-07" db="EMBL/GenBank/DDBJ databases">
        <title>Genome analysis of Parmales, a sister group of diatoms, reveals the evolutionary specialization of diatoms from phago-mixotrophs to photoautotrophs.</title>
        <authorList>
            <person name="Ban H."/>
            <person name="Sato S."/>
            <person name="Yoshikawa S."/>
            <person name="Kazumasa Y."/>
            <person name="Nakamura Y."/>
            <person name="Ichinomiya M."/>
            <person name="Saitoh K."/>
            <person name="Sato N."/>
            <person name="Blanc-Mathieu R."/>
            <person name="Endo H."/>
            <person name="Kuwata A."/>
            <person name="Ogata H."/>
        </authorList>
    </citation>
    <scope>NUCLEOTIDE SEQUENCE</scope>
</reference>
<keyword evidence="1" id="KW-1133">Transmembrane helix</keyword>
<dbReference type="PANTHER" id="PTHR36401">
    <property type="entry name" value="NADH DEHYDROGENASE [UBIQUINONE] 1 BETA SUBCOMPLEX SUBUNIT 8, MITOCHONDRIAL"/>
    <property type="match status" value="1"/>
</dbReference>
<dbReference type="OrthoDB" id="75067at2759"/>
<name>A0A9W7E7B2_9STRA</name>
<comment type="caution">
    <text evidence="2">The sequence shown here is derived from an EMBL/GenBank/DDBJ whole genome shotgun (WGS) entry which is preliminary data.</text>
</comment>
<dbReference type="PANTHER" id="PTHR36401:SF1">
    <property type="entry name" value="NADH DEHYDROGENASE [UBIQUINONE] 1 BETA SUBCOMPLEX SUBUNIT 8, MITOCHONDRIAL"/>
    <property type="match status" value="1"/>
</dbReference>
<keyword evidence="1" id="KW-0472">Membrane</keyword>
<sequence>MSLRAISRLAPRARSGLAIRTTQNRLMGGGPALPPFKRNLAPTSTLHEEHELVWDDGVAPELTIDFDAQHISSRKGLAMFAGGFLFFLSLFGLVAISDPASKNPALNRTINMIPDPPRAAAEDEEEDDE</sequence>
<feature type="transmembrane region" description="Helical" evidence="1">
    <location>
        <begin position="77"/>
        <end position="96"/>
    </location>
</feature>
<dbReference type="EMBL" id="BRXZ01001205">
    <property type="protein sequence ID" value="GMH65278.1"/>
    <property type="molecule type" value="Genomic_DNA"/>
</dbReference>
<proteinExistence type="predicted"/>
<dbReference type="AlphaFoldDB" id="A0A9W7E7B2"/>
<evidence type="ECO:0000313" key="3">
    <source>
        <dbReference type="Proteomes" id="UP001165082"/>
    </source>
</evidence>
<evidence type="ECO:0000313" key="2">
    <source>
        <dbReference type="EMBL" id="GMH65278.1"/>
    </source>
</evidence>
<dbReference type="InterPro" id="IPR038863">
    <property type="entry name" value="Put_Complex_I_su8"/>
</dbReference>
<dbReference type="Proteomes" id="UP001165082">
    <property type="component" value="Unassembled WGS sequence"/>
</dbReference>
<evidence type="ECO:0000256" key="1">
    <source>
        <dbReference type="SAM" id="Phobius"/>
    </source>
</evidence>
<accession>A0A9W7E7B2</accession>
<keyword evidence="3" id="KW-1185">Reference proteome</keyword>
<keyword evidence="1" id="KW-0812">Transmembrane</keyword>
<gene>
    <name evidence="2" type="ORF">TrRE_jg7597</name>
</gene>
<organism evidence="2 3">
    <name type="scientific">Triparma retinervis</name>
    <dbReference type="NCBI Taxonomy" id="2557542"/>
    <lineage>
        <taxon>Eukaryota</taxon>
        <taxon>Sar</taxon>
        <taxon>Stramenopiles</taxon>
        <taxon>Ochrophyta</taxon>
        <taxon>Bolidophyceae</taxon>
        <taxon>Parmales</taxon>
        <taxon>Triparmaceae</taxon>
        <taxon>Triparma</taxon>
    </lineage>
</organism>
<protein>
    <submittedName>
        <fullName evidence="2">Uncharacterized protein</fullName>
    </submittedName>
</protein>